<protein>
    <submittedName>
        <fullName evidence="3">Uncharacterized protein LOC109130121</fullName>
    </submittedName>
</protein>
<feature type="region of interest" description="Disordered" evidence="1">
    <location>
        <begin position="29"/>
        <end position="108"/>
    </location>
</feature>
<dbReference type="RefSeq" id="XP_019094880.1">
    <property type="nucleotide sequence ID" value="XM_019239335.1"/>
</dbReference>
<dbReference type="PANTHER" id="PTHR33018:SF34">
    <property type="entry name" value="OS02G0472350 PROTEIN"/>
    <property type="match status" value="1"/>
</dbReference>
<name>A0ABM1R792_CAMSA</name>
<evidence type="ECO:0000313" key="2">
    <source>
        <dbReference type="Proteomes" id="UP000694864"/>
    </source>
</evidence>
<dbReference type="Proteomes" id="UP000694864">
    <property type="component" value="Chromosome 17"/>
</dbReference>
<feature type="compositionally biased region" description="Basic residues" evidence="1">
    <location>
        <begin position="99"/>
        <end position="108"/>
    </location>
</feature>
<reference evidence="2" key="1">
    <citation type="journal article" date="2014" name="Nat. Commun.">
        <title>The emerging biofuel crop Camelina sativa retains a highly undifferentiated hexaploid genome structure.</title>
        <authorList>
            <person name="Kagale S."/>
            <person name="Koh C."/>
            <person name="Nixon J."/>
            <person name="Bollina V."/>
            <person name="Clarke W.E."/>
            <person name="Tuteja R."/>
            <person name="Spillane C."/>
            <person name="Robinson S.J."/>
            <person name="Links M.G."/>
            <person name="Clarke C."/>
            <person name="Higgins E.E."/>
            <person name="Huebert T."/>
            <person name="Sharpe A.G."/>
            <person name="Parkin I.A."/>
        </authorList>
    </citation>
    <scope>NUCLEOTIDE SEQUENCE [LARGE SCALE GENOMIC DNA]</scope>
    <source>
        <strain evidence="2">cv. DH55</strain>
    </source>
</reference>
<sequence length="264" mass="30674">MGQNKKATKRKKNVEESAVEFVCTIEPELQSERQHLEDTEHQSEELQNHEESELPATQNDIEDEKSVAENADEGINDNPVDDTESELPVADNEQETHQTNRKKKRGPIRMKYIAKDPNTREKVEYNEMGEAYGRGSVKLASYVGCFVREHVPVLVDDWRMVSADLKTVLWKSIQARFELDEEYQKTSMMSQMGCLWRCFKSRLVTKIRKPPNNQARMNMRPKNIPINDWRKFIILKTSNNFKVVNDNSRNEGVNRFLTLAAVKE</sequence>
<dbReference type="PANTHER" id="PTHR33018">
    <property type="entry name" value="OS10G0338966 PROTEIN-RELATED"/>
    <property type="match status" value="1"/>
</dbReference>
<dbReference type="GeneID" id="109130121"/>
<evidence type="ECO:0000313" key="3">
    <source>
        <dbReference type="RefSeq" id="XP_019094880.1"/>
    </source>
</evidence>
<feature type="compositionally biased region" description="Basic and acidic residues" evidence="1">
    <location>
        <begin position="30"/>
        <end position="52"/>
    </location>
</feature>
<organism evidence="2 3">
    <name type="scientific">Camelina sativa</name>
    <name type="common">False flax</name>
    <name type="synonym">Myagrum sativum</name>
    <dbReference type="NCBI Taxonomy" id="90675"/>
    <lineage>
        <taxon>Eukaryota</taxon>
        <taxon>Viridiplantae</taxon>
        <taxon>Streptophyta</taxon>
        <taxon>Embryophyta</taxon>
        <taxon>Tracheophyta</taxon>
        <taxon>Spermatophyta</taxon>
        <taxon>Magnoliopsida</taxon>
        <taxon>eudicotyledons</taxon>
        <taxon>Gunneridae</taxon>
        <taxon>Pentapetalae</taxon>
        <taxon>rosids</taxon>
        <taxon>malvids</taxon>
        <taxon>Brassicales</taxon>
        <taxon>Brassicaceae</taxon>
        <taxon>Camelineae</taxon>
        <taxon>Camelina</taxon>
    </lineage>
</organism>
<accession>A0ABM1R792</accession>
<reference evidence="3" key="2">
    <citation type="submission" date="2025-08" db="UniProtKB">
        <authorList>
            <consortium name="RefSeq"/>
        </authorList>
    </citation>
    <scope>IDENTIFICATION</scope>
    <source>
        <tissue evidence="3">Leaf</tissue>
    </source>
</reference>
<keyword evidence="2" id="KW-1185">Reference proteome</keyword>
<gene>
    <name evidence="3" type="primary">LOC109130121</name>
</gene>
<evidence type="ECO:0000256" key="1">
    <source>
        <dbReference type="SAM" id="MobiDB-lite"/>
    </source>
</evidence>
<proteinExistence type="predicted"/>
<feature type="compositionally biased region" description="Acidic residues" evidence="1">
    <location>
        <begin position="70"/>
        <end position="85"/>
    </location>
</feature>